<keyword evidence="3 5" id="KW-0862">Zinc</keyword>
<dbReference type="InterPro" id="IPR013083">
    <property type="entry name" value="Znf_RING/FYVE/PHD"/>
</dbReference>
<proteinExistence type="inferred from homology"/>
<dbReference type="GO" id="GO:0016567">
    <property type="term" value="P:protein ubiquitination"/>
    <property type="evidence" value="ECO:0007669"/>
    <property type="project" value="UniProtKB-UniRule"/>
</dbReference>
<evidence type="ECO:0000259" key="7">
    <source>
        <dbReference type="PROSITE" id="PS50089"/>
    </source>
</evidence>
<dbReference type="InterPro" id="IPR039398">
    <property type="entry name" value="Deltex_fam"/>
</dbReference>
<feature type="domain" description="RING-type" evidence="7">
    <location>
        <begin position="113"/>
        <end position="152"/>
    </location>
</feature>
<dbReference type="InterPro" id="IPR001841">
    <property type="entry name" value="Znf_RING"/>
</dbReference>
<reference evidence="8 9" key="1">
    <citation type="submission" date="2019-08" db="EMBL/GenBank/DDBJ databases">
        <title>Whole genome of Aphis craccivora.</title>
        <authorList>
            <person name="Voronova N.V."/>
            <person name="Shulinski R.S."/>
            <person name="Bandarenka Y.V."/>
            <person name="Zhorov D.G."/>
            <person name="Warner D."/>
        </authorList>
    </citation>
    <scope>NUCLEOTIDE SEQUENCE [LARGE SCALE GENOMIC DNA]</scope>
    <source>
        <strain evidence="8">180601</strain>
        <tissue evidence="8">Whole Body</tissue>
    </source>
</reference>
<evidence type="ECO:0000256" key="4">
    <source>
        <dbReference type="PROSITE-ProRule" id="PRU00175"/>
    </source>
</evidence>
<evidence type="ECO:0000256" key="6">
    <source>
        <dbReference type="SAM" id="MobiDB-lite"/>
    </source>
</evidence>
<dbReference type="SUPFAM" id="SSF57850">
    <property type="entry name" value="RING/U-box"/>
    <property type="match status" value="1"/>
</dbReference>
<dbReference type="Gene3D" id="3.30.40.10">
    <property type="entry name" value="Zinc/RING finger domain, C3HC4 (zinc finger)"/>
    <property type="match status" value="1"/>
</dbReference>
<evidence type="ECO:0000256" key="1">
    <source>
        <dbReference type="ARBA" id="ARBA00022723"/>
    </source>
</evidence>
<dbReference type="OrthoDB" id="2163411at2759"/>
<comment type="pathway">
    <text evidence="5">Protein modification; protein ubiquitination.</text>
</comment>
<keyword evidence="2 4" id="KW-0863">Zinc-finger</keyword>
<keyword evidence="1 5" id="KW-0479">Metal-binding</keyword>
<accession>A0A6G0VK61</accession>
<comment type="subcellular location">
    <subcellularLocation>
        <location evidence="5">Cytoplasm</location>
    </subcellularLocation>
</comment>
<dbReference type="SMART" id="SM00184">
    <property type="entry name" value="RING"/>
    <property type="match status" value="1"/>
</dbReference>
<dbReference type="GO" id="GO:0005737">
    <property type="term" value="C:cytoplasm"/>
    <property type="evidence" value="ECO:0007669"/>
    <property type="project" value="UniProtKB-SubCell"/>
</dbReference>
<feature type="non-terminal residue" evidence="8">
    <location>
        <position position="1"/>
    </location>
</feature>
<keyword evidence="5" id="KW-0963">Cytoplasm</keyword>
<evidence type="ECO:0000256" key="3">
    <source>
        <dbReference type="ARBA" id="ARBA00022833"/>
    </source>
</evidence>
<dbReference type="InterPro" id="IPR018957">
    <property type="entry name" value="Znf_C3HC4_RING-type"/>
</dbReference>
<sequence>RPPPPARPPGATTRQTASAVPVRLQPEAAAGRPTPVTPPPAAAARPQTRGHPYHRPDRRQRSPTLDIAAAWAWFYAEGINRVESDEDQELDLRSASASQHLQINENEEILEICVICFIRVSNAKAMPCQHRFCRRCIERWMEEGNPGCPMCRTIISHLQ</sequence>
<comment type="caution">
    <text evidence="8">The sequence shown here is derived from an EMBL/GenBank/DDBJ whole genome shotgun (WGS) entry which is preliminary data.</text>
</comment>
<name>A0A6G0VK61_APHCR</name>
<evidence type="ECO:0000313" key="9">
    <source>
        <dbReference type="Proteomes" id="UP000478052"/>
    </source>
</evidence>
<dbReference type="PANTHER" id="PTHR12622">
    <property type="entry name" value="DELTEX-RELATED"/>
    <property type="match status" value="1"/>
</dbReference>
<dbReference type="InterPro" id="IPR017907">
    <property type="entry name" value="Znf_RING_CS"/>
</dbReference>
<dbReference type="Proteomes" id="UP000478052">
    <property type="component" value="Unassembled WGS sequence"/>
</dbReference>
<comment type="catalytic activity">
    <reaction evidence="5">
        <text>S-ubiquitinyl-[E2 ubiquitin-conjugating enzyme]-L-cysteine + [acceptor protein]-L-lysine = [E2 ubiquitin-conjugating enzyme]-L-cysteine + N(6)-ubiquitinyl-[acceptor protein]-L-lysine.</text>
        <dbReference type="EC" id="2.3.2.27"/>
    </reaction>
</comment>
<dbReference type="PROSITE" id="PS50089">
    <property type="entry name" value="ZF_RING_2"/>
    <property type="match status" value="1"/>
</dbReference>
<dbReference type="GO" id="GO:0061630">
    <property type="term" value="F:ubiquitin protein ligase activity"/>
    <property type="evidence" value="ECO:0007669"/>
    <property type="project" value="UniProtKB-UniRule"/>
</dbReference>
<dbReference type="GO" id="GO:0007219">
    <property type="term" value="P:Notch signaling pathway"/>
    <property type="evidence" value="ECO:0007669"/>
    <property type="project" value="InterPro"/>
</dbReference>
<dbReference type="CDD" id="cd16449">
    <property type="entry name" value="RING-HC"/>
    <property type="match status" value="1"/>
</dbReference>
<comment type="similarity">
    <text evidence="5">Belongs to the Deltex family.</text>
</comment>
<keyword evidence="9" id="KW-1185">Reference proteome</keyword>
<evidence type="ECO:0000256" key="2">
    <source>
        <dbReference type="ARBA" id="ARBA00022771"/>
    </source>
</evidence>
<feature type="non-terminal residue" evidence="8">
    <location>
        <position position="159"/>
    </location>
</feature>
<dbReference type="PROSITE" id="PS00518">
    <property type="entry name" value="ZF_RING_1"/>
    <property type="match status" value="1"/>
</dbReference>
<evidence type="ECO:0000313" key="8">
    <source>
        <dbReference type="EMBL" id="KAF0683902.1"/>
    </source>
</evidence>
<dbReference type="AlphaFoldDB" id="A0A6G0VK61"/>
<dbReference type="EC" id="2.3.2.27" evidence="5"/>
<dbReference type="EMBL" id="VUJU01017311">
    <property type="protein sequence ID" value="KAF0683902.1"/>
    <property type="molecule type" value="Genomic_DNA"/>
</dbReference>
<dbReference type="Pfam" id="PF00097">
    <property type="entry name" value="zf-C3HC4"/>
    <property type="match status" value="1"/>
</dbReference>
<protein>
    <recommendedName>
        <fullName evidence="5">E3 ubiquitin-protein ligase</fullName>
        <ecNumber evidence="5">2.3.2.27</ecNumber>
    </recommendedName>
</protein>
<dbReference type="GO" id="GO:0008270">
    <property type="term" value="F:zinc ion binding"/>
    <property type="evidence" value="ECO:0007669"/>
    <property type="project" value="UniProtKB-KW"/>
</dbReference>
<keyword evidence="5" id="KW-0808">Transferase</keyword>
<organism evidence="8 9">
    <name type="scientific">Aphis craccivora</name>
    <name type="common">Cowpea aphid</name>
    <dbReference type="NCBI Taxonomy" id="307492"/>
    <lineage>
        <taxon>Eukaryota</taxon>
        <taxon>Metazoa</taxon>
        <taxon>Ecdysozoa</taxon>
        <taxon>Arthropoda</taxon>
        <taxon>Hexapoda</taxon>
        <taxon>Insecta</taxon>
        <taxon>Pterygota</taxon>
        <taxon>Neoptera</taxon>
        <taxon>Paraneoptera</taxon>
        <taxon>Hemiptera</taxon>
        <taxon>Sternorrhyncha</taxon>
        <taxon>Aphidomorpha</taxon>
        <taxon>Aphidoidea</taxon>
        <taxon>Aphididae</taxon>
        <taxon>Aphidini</taxon>
        <taxon>Aphis</taxon>
        <taxon>Aphis</taxon>
    </lineage>
</organism>
<evidence type="ECO:0000256" key="5">
    <source>
        <dbReference type="RuleBase" id="RU367105"/>
    </source>
</evidence>
<gene>
    <name evidence="8" type="ORF">FWK35_00035464</name>
</gene>
<feature type="region of interest" description="Disordered" evidence="6">
    <location>
        <begin position="1"/>
        <end position="62"/>
    </location>
</feature>